<dbReference type="PANTHER" id="PTHR33495">
    <property type="entry name" value="ANTI-SIGMA FACTOR ANTAGONIST TM_1081-RELATED-RELATED"/>
    <property type="match status" value="1"/>
</dbReference>
<dbReference type="SUPFAM" id="SSF52091">
    <property type="entry name" value="SpoIIaa-like"/>
    <property type="match status" value="1"/>
</dbReference>
<evidence type="ECO:0000313" key="2">
    <source>
        <dbReference type="EMBL" id="AUB84817.1"/>
    </source>
</evidence>
<dbReference type="PANTHER" id="PTHR33495:SF2">
    <property type="entry name" value="ANTI-SIGMA FACTOR ANTAGONIST TM_1081-RELATED"/>
    <property type="match status" value="1"/>
</dbReference>
<dbReference type="InterPro" id="IPR036513">
    <property type="entry name" value="STAS_dom_sf"/>
</dbReference>
<dbReference type="Pfam" id="PF01740">
    <property type="entry name" value="STAS"/>
    <property type="match status" value="1"/>
</dbReference>
<dbReference type="AlphaFoldDB" id="A0A2K8UH05"/>
<evidence type="ECO:0000259" key="1">
    <source>
        <dbReference type="PROSITE" id="PS50801"/>
    </source>
</evidence>
<sequence>MNIYKQPGDVAVVVLEGEFDAVSAPVTRTEFERVLTEGGGDVVVDLSGVTFMDSSGAGALVFLHKRLVGLKRTLELIGVTGQPHDLLALLRITNVIPVNQRVVVRPEPPEERA</sequence>
<proteinExistence type="predicted"/>
<organism evidence="2 3">
    <name type="scientific">Candidatus Thiodictyon syntrophicum</name>
    <dbReference type="NCBI Taxonomy" id="1166950"/>
    <lineage>
        <taxon>Bacteria</taxon>
        <taxon>Pseudomonadati</taxon>
        <taxon>Pseudomonadota</taxon>
        <taxon>Gammaproteobacteria</taxon>
        <taxon>Chromatiales</taxon>
        <taxon>Chromatiaceae</taxon>
        <taxon>Thiodictyon</taxon>
    </lineage>
</organism>
<dbReference type="GO" id="GO:0043856">
    <property type="term" value="F:anti-sigma factor antagonist activity"/>
    <property type="evidence" value="ECO:0007669"/>
    <property type="project" value="TreeGrafter"/>
</dbReference>
<evidence type="ECO:0000313" key="3">
    <source>
        <dbReference type="Proteomes" id="UP000232638"/>
    </source>
</evidence>
<dbReference type="EMBL" id="CP020370">
    <property type="protein sequence ID" value="AUB84817.1"/>
    <property type="molecule type" value="Genomic_DNA"/>
</dbReference>
<keyword evidence="3" id="KW-1185">Reference proteome</keyword>
<dbReference type="PROSITE" id="PS50801">
    <property type="entry name" value="STAS"/>
    <property type="match status" value="1"/>
</dbReference>
<dbReference type="OrthoDB" id="5297990at2"/>
<dbReference type="CDD" id="cd07043">
    <property type="entry name" value="STAS_anti-anti-sigma_factors"/>
    <property type="match status" value="1"/>
</dbReference>
<dbReference type="InterPro" id="IPR002645">
    <property type="entry name" value="STAS_dom"/>
</dbReference>
<dbReference type="Proteomes" id="UP000232638">
    <property type="component" value="Chromosome"/>
</dbReference>
<feature type="domain" description="STAS" evidence="1">
    <location>
        <begin position="9"/>
        <end position="95"/>
    </location>
</feature>
<dbReference type="KEGG" id="tsy:THSYN_16925"/>
<gene>
    <name evidence="2" type="ORF">THSYN_16925</name>
</gene>
<accession>A0A2K8UH05</accession>
<dbReference type="Gene3D" id="3.30.750.24">
    <property type="entry name" value="STAS domain"/>
    <property type="match status" value="1"/>
</dbReference>
<reference evidence="2 3" key="1">
    <citation type="submission" date="2017-03" db="EMBL/GenBank/DDBJ databases">
        <title>Complete genome sequence of Candidatus 'Thiodictyon syntrophicum' sp. nov. strain Cad16T, a photolithoautotroph purple sulfur bacterium isolated from an alpine meromictic lake.</title>
        <authorList>
            <person name="Luedin S.M."/>
            <person name="Pothier J.F."/>
            <person name="Danza F."/>
            <person name="Storelli N."/>
            <person name="Wittwer M."/>
            <person name="Tonolla M."/>
        </authorList>
    </citation>
    <scope>NUCLEOTIDE SEQUENCE [LARGE SCALE GENOMIC DNA]</scope>
    <source>
        <strain evidence="2 3">Cad16T</strain>
    </source>
</reference>
<protein>
    <recommendedName>
        <fullName evidence="1">STAS domain-containing protein</fullName>
    </recommendedName>
</protein>
<name>A0A2K8UH05_9GAMM</name>